<feature type="compositionally biased region" description="Polar residues" evidence="6">
    <location>
        <begin position="207"/>
        <end position="233"/>
    </location>
</feature>
<dbReference type="HOGENOM" id="CLU_509323_0_0_1"/>
<evidence type="ECO:0000313" key="10">
    <source>
        <dbReference type="Proteomes" id="UP000008144"/>
    </source>
</evidence>
<dbReference type="PROSITE" id="PS52027">
    <property type="entry name" value="ZF_C2HC_C3H"/>
    <property type="match status" value="4"/>
</dbReference>
<feature type="region of interest" description="Disordered" evidence="6">
    <location>
        <begin position="256"/>
        <end position="325"/>
    </location>
</feature>
<reference evidence="10" key="1">
    <citation type="journal article" date="2002" name="Science">
        <title>The draft genome of Ciona intestinalis: insights into chordate and vertebrate origins.</title>
        <authorList>
            <person name="Dehal P."/>
            <person name="Satou Y."/>
            <person name="Campbell R.K."/>
            <person name="Chapman J."/>
            <person name="Degnan B."/>
            <person name="De Tomaso A."/>
            <person name="Davidson B."/>
            <person name="Di Gregorio A."/>
            <person name="Gelpke M."/>
            <person name="Goodstein D.M."/>
            <person name="Harafuji N."/>
            <person name="Hastings K.E."/>
            <person name="Ho I."/>
            <person name="Hotta K."/>
            <person name="Huang W."/>
            <person name="Kawashima T."/>
            <person name="Lemaire P."/>
            <person name="Martinez D."/>
            <person name="Meinertzhagen I.A."/>
            <person name="Necula S."/>
            <person name="Nonaka M."/>
            <person name="Putnam N."/>
            <person name="Rash S."/>
            <person name="Saiga H."/>
            <person name="Satake M."/>
            <person name="Terry A."/>
            <person name="Yamada L."/>
            <person name="Wang H.G."/>
            <person name="Awazu S."/>
            <person name="Azumi K."/>
            <person name="Boore J."/>
            <person name="Branno M."/>
            <person name="Chin-Bow S."/>
            <person name="DeSantis R."/>
            <person name="Doyle S."/>
            <person name="Francino P."/>
            <person name="Keys D.N."/>
            <person name="Haga S."/>
            <person name="Hayashi H."/>
            <person name="Hino K."/>
            <person name="Imai K.S."/>
            <person name="Inaba K."/>
            <person name="Kano S."/>
            <person name="Kobayashi K."/>
            <person name="Kobayashi M."/>
            <person name="Lee B.I."/>
            <person name="Makabe K.W."/>
            <person name="Manohar C."/>
            <person name="Matassi G."/>
            <person name="Medina M."/>
            <person name="Mochizuki Y."/>
            <person name="Mount S."/>
            <person name="Morishita T."/>
            <person name="Miura S."/>
            <person name="Nakayama A."/>
            <person name="Nishizaka S."/>
            <person name="Nomoto H."/>
            <person name="Ohta F."/>
            <person name="Oishi K."/>
            <person name="Rigoutsos I."/>
            <person name="Sano M."/>
            <person name="Sasaki A."/>
            <person name="Sasakura Y."/>
            <person name="Shoguchi E."/>
            <person name="Shin-i T."/>
            <person name="Spagnuolo A."/>
            <person name="Stainier D."/>
            <person name="Suzuki M.M."/>
            <person name="Tassy O."/>
            <person name="Takatori N."/>
            <person name="Tokuoka M."/>
            <person name="Yagi K."/>
            <person name="Yoshizaki F."/>
            <person name="Wada S."/>
            <person name="Zhang C."/>
            <person name="Hyatt P.D."/>
            <person name="Larimer F."/>
            <person name="Detter C."/>
            <person name="Doggett N."/>
            <person name="Glavina T."/>
            <person name="Hawkins T."/>
            <person name="Richardson P."/>
            <person name="Lucas S."/>
            <person name="Kohara Y."/>
            <person name="Levine M."/>
            <person name="Satoh N."/>
            <person name="Rokhsar D.S."/>
        </authorList>
    </citation>
    <scope>NUCLEOTIDE SEQUENCE [LARGE SCALE GENOMIC DNA]</scope>
</reference>
<keyword evidence="2" id="KW-0677">Repeat</keyword>
<reference evidence="8" key="2">
    <citation type="journal article" date="2006" name="Dev. Biol.">
        <title>Systematic analysis of embryonic expression profiles of zinc finger genes in Ciona intestinalis.</title>
        <authorList>
            <person name="Miwata K."/>
            <person name="Chiba T."/>
            <person name="Horii R."/>
            <person name="Yamada L."/>
            <person name="Kubo A."/>
            <person name="Miyamura D."/>
            <person name="Satoh N."/>
            <person name="Satou Y."/>
        </authorList>
    </citation>
    <scope>NUCLEOTIDE SEQUENCE</scope>
</reference>
<feature type="region of interest" description="Disordered" evidence="6">
    <location>
        <begin position="364"/>
        <end position="432"/>
    </location>
</feature>
<keyword evidence="4" id="KW-0862">Zinc</keyword>
<dbReference type="InterPro" id="IPR026319">
    <property type="entry name" value="ZC2HC1A/B-like"/>
</dbReference>
<feature type="domain" description="C2HC/C3H-type" evidence="7">
    <location>
        <begin position="5"/>
        <end position="34"/>
    </location>
</feature>
<keyword evidence="10" id="KW-1185">Reference proteome</keyword>
<dbReference type="Ensembl" id="ENSCINT00000006229.3">
    <property type="protein sequence ID" value="ENSCINP00000006229.3"/>
    <property type="gene ID" value="ENSCING00000003068.3"/>
</dbReference>
<dbReference type="InterPro" id="IPR049899">
    <property type="entry name" value="Znf_C2HC_C3H"/>
</dbReference>
<evidence type="ECO:0000256" key="2">
    <source>
        <dbReference type="ARBA" id="ARBA00022737"/>
    </source>
</evidence>
<dbReference type="Proteomes" id="UP000008144">
    <property type="component" value="Unassembled WGS sequence"/>
</dbReference>
<feature type="domain" description="C2HC/C3H-type" evidence="7">
    <location>
        <begin position="84"/>
        <end position="113"/>
    </location>
</feature>
<dbReference type="RefSeq" id="NP_001122358.1">
    <property type="nucleotide sequence ID" value="NM_001128886.1"/>
</dbReference>
<feature type="domain" description="C2HC/C3H-type" evidence="7">
    <location>
        <begin position="441"/>
        <end position="470"/>
    </location>
</feature>
<dbReference type="KEGG" id="cin:100169905"/>
<dbReference type="GeneID" id="100169905"/>
<feature type="compositionally biased region" description="Polar residues" evidence="6">
    <location>
        <begin position="295"/>
        <end position="309"/>
    </location>
</feature>
<proteinExistence type="evidence at transcript level"/>
<dbReference type="GeneTree" id="ENSGT01000000217072"/>
<evidence type="ECO:0000313" key="8">
    <source>
        <dbReference type="EMBL" id="FAA00219.1"/>
    </source>
</evidence>
<gene>
    <name evidence="8" type="primary">Ci-ZF(C2H2)-149</name>
    <name evidence="9" type="synonym">zf(c2h2)-149</name>
</gene>
<evidence type="ECO:0000259" key="7">
    <source>
        <dbReference type="PROSITE" id="PS52027"/>
    </source>
</evidence>
<evidence type="ECO:0000256" key="5">
    <source>
        <dbReference type="PROSITE-ProRule" id="PRU01371"/>
    </source>
</evidence>
<dbReference type="EMBL" id="BR000188">
    <property type="protein sequence ID" value="FAA00219.1"/>
    <property type="molecule type" value="mRNA"/>
</dbReference>
<dbReference type="OrthoDB" id="265955at2759"/>
<evidence type="ECO:0000256" key="4">
    <source>
        <dbReference type="ARBA" id="ARBA00022833"/>
    </source>
</evidence>
<dbReference type="GO" id="GO:0008270">
    <property type="term" value="F:zinc ion binding"/>
    <property type="evidence" value="ECO:0007669"/>
    <property type="project" value="UniProtKB-KW"/>
</dbReference>
<feature type="region of interest" description="Disordered" evidence="6">
    <location>
        <begin position="157"/>
        <end position="233"/>
    </location>
</feature>
<dbReference type="Gene3D" id="3.30.160.60">
    <property type="entry name" value="Classic Zinc Finger"/>
    <property type="match status" value="4"/>
</dbReference>
<keyword evidence="1" id="KW-0479">Metal-binding</keyword>
<feature type="compositionally biased region" description="Polar residues" evidence="6">
    <location>
        <begin position="57"/>
        <end position="73"/>
    </location>
</feature>
<feature type="compositionally biased region" description="Polar residues" evidence="6">
    <location>
        <begin position="171"/>
        <end position="184"/>
    </location>
</feature>
<protein>
    <submittedName>
        <fullName evidence="8 9">Zinc finger protein</fullName>
    </submittedName>
</protein>
<reference evidence="9" key="3">
    <citation type="submission" date="2025-05" db="UniProtKB">
        <authorList>
            <consortium name="Ensembl"/>
        </authorList>
    </citation>
    <scope>IDENTIFICATION</scope>
</reference>
<dbReference type="PANTHER" id="PTHR13555:SF68">
    <property type="entry name" value="ZINC FINGER PROTEIN 474"/>
    <property type="match status" value="1"/>
</dbReference>
<dbReference type="OMA" id="RSCKTQP"/>
<dbReference type="PANTHER" id="PTHR13555">
    <property type="entry name" value="C2H2 ZINC FINGER CGI-62-RELATED"/>
    <property type="match status" value="1"/>
</dbReference>
<feature type="domain" description="C2HC/C3H-type" evidence="7">
    <location>
        <begin position="514"/>
        <end position="541"/>
    </location>
</feature>
<dbReference type="AlphaFoldDB" id="Q1RL46"/>
<dbReference type="CTD" id="100169905"/>
<sequence>MSPPGFRVCYLCGREFGSKSLTFHEPKCLEKWHFENQKLPPNLRRKPPKKPELLPSIPNTGSKKSHQSAISEYNESAWQSAQSQLIPCERCGRTFLPDRLIVHSRSCKGVVRPSTVVYNKRAKPNKESLNHPVVTSENTFESLDAFYKGNVGISTKNGTNSQHLKDPMKVNSGSASLKRSITPSEKNKLSFKKENSTYSHKTENKTSVRTQRNRTPNWNKTDQKSYTPTQYETSMPNIKLSINEPRKSTIRIKRLETSSVPQGHMQPHPPRAVDKTRQSMPTGRASRGPSRQGRETSSTNISLSRPTTRTMHRHEKTEVENYKLDTTPKASDIEVTYESISESSANSYPKLQRKSTYEVDKMTSAISEKSSHPGASLLPSRSRFAPSPNRLRTSSSRSLHPDRESLVMKPVTPSLRLSKQRNTAPVEPTARKSTVKMRAPPFVICYICGRKYGSQSIIIHEPQCLEKWRAENKRLSKRLRRPEPKKPEIRPITANGNYNFEEANNAAWEASQQQLVPCQLCGRTFLPDRLLVHERSCKGKR</sequence>
<dbReference type="Pfam" id="PF13913">
    <property type="entry name" value="zf-C2HC_2"/>
    <property type="match status" value="4"/>
</dbReference>
<evidence type="ECO:0000313" key="9">
    <source>
        <dbReference type="Ensembl" id="ENSCINP00000006229.3"/>
    </source>
</evidence>
<accession>A0A1W2VU24</accession>
<evidence type="ECO:0000256" key="6">
    <source>
        <dbReference type="SAM" id="MobiDB-lite"/>
    </source>
</evidence>
<keyword evidence="3 5" id="KW-0863">Zinc-finger</keyword>
<feature type="region of interest" description="Disordered" evidence="6">
    <location>
        <begin position="39"/>
        <end position="73"/>
    </location>
</feature>
<evidence type="ECO:0000256" key="3">
    <source>
        <dbReference type="ARBA" id="ARBA00022771"/>
    </source>
</evidence>
<organism evidence="8">
    <name type="scientific">Ciona intestinalis</name>
    <name type="common">Transparent sea squirt</name>
    <name type="synonym">Ascidia intestinalis</name>
    <dbReference type="NCBI Taxonomy" id="7719"/>
    <lineage>
        <taxon>Eukaryota</taxon>
        <taxon>Metazoa</taxon>
        <taxon>Chordata</taxon>
        <taxon>Tunicata</taxon>
        <taxon>Ascidiacea</taxon>
        <taxon>Phlebobranchia</taxon>
        <taxon>Cionidae</taxon>
        <taxon>Ciona</taxon>
    </lineage>
</organism>
<accession>F6PPG9</accession>
<evidence type="ECO:0000256" key="1">
    <source>
        <dbReference type="ARBA" id="ARBA00022723"/>
    </source>
</evidence>
<accession>Q1RL46</accession>
<name>Q1RL46_CIOIN</name>
<dbReference type="STRING" id="7719.ENSCINP00000006229"/>
<feature type="compositionally biased region" description="Basic and acidic residues" evidence="6">
    <location>
        <begin position="185"/>
        <end position="206"/>
    </location>
</feature>